<dbReference type="Gene3D" id="3.40.50.10140">
    <property type="entry name" value="Toll/interleukin-1 receptor homology (TIR) domain"/>
    <property type="match status" value="1"/>
</dbReference>
<dbReference type="Pfam" id="PF13676">
    <property type="entry name" value="TIR_2"/>
    <property type="match status" value="1"/>
</dbReference>
<dbReference type="SUPFAM" id="SSF52200">
    <property type="entry name" value="Toll/Interleukin receptor TIR domain"/>
    <property type="match status" value="1"/>
</dbReference>
<evidence type="ECO:0000313" key="2">
    <source>
        <dbReference type="EMBL" id="GAA4932409.1"/>
    </source>
</evidence>
<reference evidence="3" key="1">
    <citation type="journal article" date="2019" name="Int. J. Syst. Evol. Microbiol.">
        <title>The Global Catalogue of Microorganisms (GCM) 10K type strain sequencing project: providing services to taxonomists for standard genome sequencing and annotation.</title>
        <authorList>
            <consortium name="The Broad Institute Genomics Platform"/>
            <consortium name="The Broad Institute Genome Sequencing Center for Infectious Disease"/>
            <person name="Wu L."/>
            <person name="Ma J."/>
        </authorList>
    </citation>
    <scope>NUCLEOTIDE SEQUENCE [LARGE SCALE GENOMIC DNA]</scope>
    <source>
        <strain evidence="3">JCM 18285</strain>
    </source>
</reference>
<dbReference type="InterPro" id="IPR035897">
    <property type="entry name" value="Toll_tir_struct_dom_sf"/>
</dbReference>
<keyword evidence="3" id="KW-1185">Reference proteome</keyword>
<accession>A0ABP9G844</accession>
<protein>
    <recommendedName>
        <fullName evidence="1">TIR domain-containing protein</fullName>
    </recommendedName>
</protein>
<dbReference type="InterPro" id="IPR000157">
    <property type="entry name" value="TIR_dom"/>
</dbReference>
<organism evidence="2 3">
    <name type="scientific">Algibacter agarivorans</name>
    <dbReference type="NCBI Taxonomy" id="1109741"/>
    <lineage>
        <taxon>Bacteria</taxon>
        <taxon>Pseudomonadati</taxon>
        <taxon>Bacteroidota</taxon>
        <taxon>Flavobacteriia</taxon>
        <taxon>Flavobacteriales</taxon>
        <taxon>Flavobacteriaceae</taxon>
        <taxon>Algibacter</taxon>
    </lineage>
</organism>
<sequence length="195" mass="22166">MSIITKSHLRGFRNATRTFSKGINESLLEFSSETKAEKVTIFLSHKHDETEELDSAISLLKSFGVLVYVDWQDDGMPKHTSGTTANRIKEKIKENQKFIFLGTEGAISSKWCNWELGYGDSHKYLKNIAILPIRNDINSSYSGSEYMQIYPSIEHLDGTRKNNAGDYIPKGYYVLEPADSNGSQSFVTLKKWIIR</sequence>
<proteinExistence type="predicted"/>
<evidence type="ECO:0000259" key="1">
    <source>
        <dbReference type="Pfam" id="PF13676"/>
    </source>
</evidence>
<dbReference type="Proteomes" id="UP001501302">
    <property type="component" value="Unassembled WGS sequence"/>
</dbReference>
<gene>
    <name evidence="2" type="ORF">GCM10023314_00890</name>
</gene>
<dbReference type="RefSeq" id="WP_345189486.1">
    <property type="nucleotide sequence ID" value="NZ_BAABJJ010000001.1"/>
</dbReference>
<dbReference type="EMBL" id="BAABJJ010000001">
    <property type="protein sequence ID" value="GAA4932409.1"/>
    <property type="molecule type" value="Genomic_DNA"/>
</dbReference>
<feature type="domain" description="TIR" evidence="1">
    <location>
        <begin position="41"/>
        <end position="138"/>
    </location>
</feature>
<evidence type="ECO:0000313" key="3">
    <source>
        <dbReference type="Proteomes" id="UP001501302"/>
    </source>
</evidence>
<name>A0ABP9G844_9FLAO</name>
<comment type="caution">
    <text evidence="2">The sequence shown here is derived from an EMBL/GenBank/DDBJ whole genome shotgun (WGS) entry which is preliminary data.</text>
</comment>